<dbReference type="EMBL" id="DYUD01000014">
    <property type="protein sequence ID" value="HJG88679.1"/>
    <property type="molecule type" value="Genomic_DNA"/>
</dbReference>
<dbReference type="InterPro" id="IPR001604">
    <property type="entry name" value="Endo_G_ENPP1-like_dom"/>
</dbReference>
<dbReference type="Gene3D" id="2.60.40.10">
    <property type="entry name" value="Immunoglobulins"/>
    <property type="match status" value="1"/>
</dbReference>
<keyword evidence="5" id="KW-0378">Hydrolase</keyword>
<proteinExistence type="predicted"/>
<name>A0A921MQI2_9BACT</name>
<reference evidence="5" key="2">
    <citation type="submission" date="2021-09" db="EMBL/GenBank/DDBJ databases">
        <authorList>
            <person name="Gilroy R."/>
        </authorList>
    </citation>
    <scope>NUCLEOTIDE SEQUENCE</scope>
    <source>
        <strain evidence="5">CHK121-7720</strain>
    </source>
</reference>
<feature type="domain" description="ENPP1-3/EXOG-like endonuclease/phosphodiesterase" evidence="3">
    <location>
        <begin position="347"/>
        <end position="566"/>
    </location>
</feature>
<dbReference type="InterPro" id="IPR020821">
    <property type="entry name" value="ENPP1-3/EXOG-like_nuc-like"/>
</dbReference>
<organism evidence="5 6">
    <name type="scientific">Barnesiella viscericola</name>
    <dbReference type="NCBI Taxonomy" id="397865"/>
    <lineage>
        <taxon>Bacteria</taxon>
        <taxon>Pseudomonadati</taxon>
        <taxon>Bacteroidota</taxon>
        <taxon>Bacteroidia</taxon>
        <taxon>Bacteroidales</taxon>
        <taxon>Barnesiellaceae</taxon>
        <taxon>Barnesiella</taxon>
    </lineage>
</organism>
<evidence type="ECO:0000259" key="3">
    <source>
        <dbReference type="SMART" id="SM00477"/>
    </source>
</evidence>
<keyword evidence="2" id="KW-0479">Metal-binding</keyword>
<dbReference type="CDD" id="cd14948">
    <property type="entry name" value="BACON"/>
    <property type="match status" value="1"/>
</dbReference>
<evidence type="ECO:0000313" key="6">
    <source>
        <dbReference type="Proteomes" id="UP000757103"/>
    </source>
</evidence>
<gene>
    <name evidence="5" type="ORF">K8U91_04270</name>
</gene>
<dbReference type="RefSeq" id="WP_273305729.1">
    <property type="nucleotide sequence ID" value="NZ_DYUD01000014.1"/>
</dbReference>
<dbReference type="GO" id="GO:0004519">
    <property type="term" value="F:endonuclease activity"/>
    <property type="evidence" value="ECO:0007669"/>
    <property type="project" value="UniProtKB-KW"/>
</dbReference>
<dbReference type="PANTHER" id="PTHR13966:SF5">
    <property type="entry name" value="ENDONUCLEASE G, MITOCHONDRIAL"/>
    <property type="match status" value="1"/>
</dbReference>
<dbReference type="InterPro" id="IPR040255">
    <property type="entry name" value="Non-specific_endonuclease"/>
</dbReference>
<feature type="binding site" evidence="2">
    <location>
        <position position="442"/>
    </location>
    <ligand>
        <name>Mg(2+)</name>
        <dbReference type="ChEBI" id="CHEBI:18420"/>
        <note>catalytic</note>
    </ligand>
</feature>
<dbReference type="Pfam" id="PF01223">
    <property type="entry name" value="Endonuclease_NS"/>
    <property type="match status" value="1"/>
</dbReference>
<accession>A0A921MQI2</accession>
<sequence length="578" mass="64690">MIKKTHMYMAGVFLALFCACEEKEQTEPEIPPVEVSLTVSPQTLAFDENDATKNVITVNTNANWKAEVDNTALKIDKSEGTSGESRIQITDAPVGVTCKLTITTVPQNDEEVVSCEVTISRAAPTIEPIERTIIYNNDFDKEVSSKISNRWPYLDEFDGWKNATGTGQGSETYDQISVSVRNDWFSDYSPNADYKPYASGKNNLNFTRSGSYLAINGIRVGQERDFILQFGSSENKLFDYADLIVEVGNGSSWVQLDYTRALTRDWELTTCSFSLQEVAADGTLGIRFSTTDGANLMRIDDVRLTDGDPSSQIIAFDNTVYPLPELPLYGSNDYVITHTGSLKGKTVRNYTMLFDQKKHAALWVAYPLHECYRGSSGRTEAWAADPLIDAAFQALLYGNPYCYYQDYSRGHQIPSGDRTANDELNAQTFYASNMTPQDGTFNSGIWESLESKVRDNMCNDTLYVVTGCYFGNGYTSTYDGNYHDSYDPNAKQCAVPTHYFKVILRTRSGNSGKPVGKCDASELKAIGFWLEHRSDYPETFDTDYCKSVEYIEQQTGFTFFPSVPAEVKEQCTPSEWAL</sequence>
<dbReference type="SMART" id="SM00477">
    <property type="entry name" value="NUC"/>
    <property type="match status" value="1"/>
</dbReference>
<dbReference type="SMART" id="SM00892">
    <property type="entry name" value="Endonuclease_NS"/>
    <property type="match status" value="1"/>
</dbReference>
<reference evidence="5" key="1">
    <citation type="journal article" date="2021" name="PeerJ">
        <title>Extensive microbial diversity within the chicken gut microbiome revealed by metagenomics and culture.</title>
        <authorList>
            <person name="Gilroy R."/>
            <person name="Ravi A."/>
            <person name="Getino M."/>
            <person name="Pursley I."/>
            <person name="Horton D.L."/>
            <person name="Alikhan N.F."/>
            <person name="Baker D."/>
            <person name="Gharbi K."/>
            <person name="Hall N."/>
            <person name="Watson M."/>
            <person name="Adriaenssens E.M."/>
            <person name="Foster-Nyarko E."/>
            <person name="Jarju S."/>
            <person name="Secka A."/>
            <person name="Antonio M."/>
            <person name="Oren A."/>
            <person name="Chaudhuri R.R."/>
            <person name="La Ragione R."/>
            <person name="Hildebrand F."/>
            <person name="Pallen M.J."/>
        </authorList>
    </citation>
    <scope>NUCLEOTIDE SEQUENCE</scope>
    <source>
        <strain evidence="5">CHK121-7720</strain>
    </source>
</reference>
<dbReference type="InterPro" id="IPR044929">
    <property type="entry name" value="DNA/RNA_non-sp_Endonuclease_sf"/>
</dbReference>
<keyword evidence="5" id="KW-0255">Endonuclease</keyword>
<dbReference type="InterPro" id="IPR024361">
    <property type="entry name" value="BACON"/>
</dbReference>
<dbReference type="Gene3D" id="3.40.570.10">
    <property type="entry name" value="Extracellular Endonuclease, subunit A"/>
    <property type="match status" value="1"/>
</dbReference>
<keyword evidence="5" id="KW-0540">Nuclease</keyword>
<dbReference type="GO" id="GO:0046872">
    <property type="term" value="F:metal ion binding"/>
    <property type="evidence" value="ECO:0007669"/>
    <property type="project" value="UniProtKB-KW"/>
</dbReference>
<evidence type="ECO:0000256" key="1">
    <source>
        <dbReference type="PIRSR" id="PIRSR640255-1"/>
    </source>
</evidence>
<dbReference type="Proteomes" id="UP000757103">
    <property type="component" value="Unassembled WGS sequence"/>
</dbReference>
<dbReference type="GO" id="GO:0016787">
    <property type="term" value="F:hydrolase activity"/>
    <property type="evidence" value="ECO:0007669"/>
    <property type="project" value="InterPro"/>
</dbReference>
<comment type="caution">
    <text evidence="5">The sequence shown here is derived from an EMBL/GenBank/DDBJ whole genome shotgun (WGS) entry which is preliminary data.</text>
</comment>
<protein>
    <submittedName>
        <fullName evidence="5">DNA/RNA non-specific endonuclease</fullName>
    </submittedName>
</protein>
<dbReference type="SUPFAM" id="SSF54060">
    <property type="entry name" value="His-Me finger endonucleases"/>
    <property type="match status" value="1"/>
</dbReference>
<dbReference type="AlphaFoldDB" id="A0A921MQI2"/>
<evidence type="ECO:0000313" key="5">
    <source>
        <dbReference type="EMBL" id="HJG88679.1"/>
    </source>
</evidence>
<dbReference type="PROSITE" id="PS51257">
    <property type="entry name" value="PROKAR_LIPOPROTEIN"/>
    <property type="match status" value="1"/>
</dbReference>
<evidence type="ECO:0000259" key="4">
    <source>
        <dbReference type="SMART" id="SM00892"/>
    </source>
</evidence>
<dbReference type="PANTHER" id="PTHR13966">
    <property type="entry name" value="ENDONUCLEASE RELATED"/>
    <property type="match status" value="1"/>
</dbReference>
<feature type="active site" description="Proton acceptor" evidence="1">
    <location>
        <position position="411"/>
    </location>
</feature>
<evidence type="ECO:0000256" key="2">
    <source>
        <dbReference type="PIRSR" id="PIRSR640255-2"/>
    </source>
</evidence>
<dbReference type="InterPro" id="IPR013783">
    <property type="entry name" value="Ig-like_fold"/>
</dbReference>
<dbReference type="InterPro" id="IPR044925">
    <property type="entry name" value="His-Me_finger_sf"/>
</dbReference>
<feature type="domain" description="DNA/RNA non-specific endonuclease/pyrophosphatase/phosphodiesterase" evidence="4">
    <location>
        <begin position="346"/>
        <end position="566"/>
    </location>
</feature>
<dbReference type="GO" id="GO:0003676">
    <property type="term" value="F:nucleic acid binding"/>
    <property type="evidence" value="ECO:0007669"/>
    <property type="project" value="InterPro"/>
</dbReference>